<protein>
    <recommendedName>
        <fullName evidence="1">protein-ribulosamine 3-kinase</fullName>
        <ecNumber evidence="1">2.7.1.172</ecNumber>
    </recommendedName>
</protein>
<keyword evidence="3" id="KW-0812">Transmembrane</keyword>
<evidence type="ECO:0000313" key="5">
    <source>
        <dbReference type="Proteomes" id="UP000663864"/>
    </source>
</evidence>
<dbReference type="SUPFAM" id="SSF56112">
    <property type="entry name" value="Protein kinase-like (PK-like)"/>
    <property type="match status" value="1"/>
</dbReference>
<evidence type="ECO:0000256" key="3">
    <source>
        <dbReference type="SAM" id="Phobius"/>
    </source>
</evidence>
<sequence>MADFGMAIMTQEYTKQAAKEAEKQQQIDKAVQQDCLDAINKVANDIVSVYPDISEIVTTHLGLENDPQTRRFLEFVATATSFASMKFVERLRNIPELVGSIKRLLIEMMKEIKEFSDIANELQDLIHCFIKLVVNTKQNMTLVMAPLQESIDHMEIIADALLPNSDKSLENRDKEDIELALQGMSCGIEKLLQLARTSKQESSDLDEKINVMKKNIQEKRIVVEGRLEIAKCAPWLEAAGGGFAGFLVGDALVAGPILGSAGAIIIGGIAFPPVLAIIAAALVGGALVGSIVYLVKKLWARHNRKALAYLNEVLKLLVKLSDANLYFCNYMARAEAGASKILNETSQIQRTITSGSERYRKINARICTEAIQSTNEMITCIKQIVQILKMHTTDVQFSVQHMQDMLKKSSSFRTQILSSSRSIISSNDKDEFTVKSIAGGYVNHSFMIKINSRENNDRSPHEFFIKINLNVHAKQMFDAEIIGSHVLREVCTPFIRIPQPITSGNLPEIDNYNEGGWFLAEYVPMASTKQKKTDEQYRRFAQAVVKMHQISAEKHKLSVNSGLFGFHINNFYIHTEQENAWNSDWCSFYLEQRLKPVLLRMKCDTDFINSYNKNMELILLCDRLIPHVSWFLKTIQAQIQPCLLHGDLNDRNWSIDENGNMVMFDGSPFFGPYEFDIHTMPYKFIQAYYKVIGGSIDGYEMRFEFQSLFAVELSIYKSFTEIRQVSNGIGQYTSRFTNADYQNIVEGSISWEGTPLVRQEVYNTIQSLQDATVTVQRSTVCACETIQAKIVDPNSMLLQNLNTGAYFYADKNLIEYTSVRPNEGETTLALQFQTETTERKGTLSYLMKGITWTPSYDLLLTGNDDYKLRTYANIRNDQQQEYTVEKTRLLGGDVQLATDSSAGRPIFEAALTSMNLRPILMNGEQSGLYSYSLNDKYTLRPSSSIRLPFIDIVAKYRFYYKALISINTGVNQGVFERNYDITPDHFMPAGGITVRDNQVLVGQANLPDVPENYTETFSVGQDNDVRYMIKGNMTSKTDDDAQVSLETYEIDVYVKNLKNKNVDTQLVVQGGVQITLLNTTCNSVNVQGSQLNFPVQLKQGETHQCKLNVTVRLN</sequence>
<dbReference type="PANTHER" id="PTHR38075">
    <property type="entry name" value="DUF4139 DOMAIN-CONTAINING PROTEIN"/>
    <property type="match status" value="1"/>
</dbReference>
<keyword evidence="3" id="KW-1133">Transmembrane helix</keyword>
<dbReference type="InterPro" id="IPR016477">
    <property type="entry name" value="Fructo-/Ketosamine-3-kinase"/>
</dbReference>
<accession>A0A813WSA2</accession>
<evidence type="ECO:0000256" key="1">
    <source>
        <dbReference type="ARBA" id="ARBA00011961"/>
    </source>
</evidence>
<comment type="caution">
    <text evidence="4">The sequence shown here is derived from an EMBL/GenBank/DDBJ whole genome shotgun (WGS) entry which is preliminary data.</text>
</comment>
<dbReference type="InterPro" id="IPR011009">
    <property type="entry name" value="Kinase-like_dom_sf"/>
</dbReference>
<proteinExistence type="predicted"/>
<keyword evidence="3" id="KW-0472">Membrane</keyword>
<comment type="catalytic activity">
    <reaction evidence="2">
        <text>N(6)-D-ribulosyl-L-lysyl-[protein] + ATP = N(6)-(3-O-phospho-D-ribulosyl)-L-lysyl-[protein] + ADP + H(+)</text>
        <dbReference type="Rhea" id="RHEA:48432"/>
        <dbReference type="Rhea" id="RHEA-COMP:12103"/>
        <dbReference type="Rhea" id="RHEA-COMP:12104"/>
        <dbReference type="ChEBI" id="CHEBI:15378"/>
        <dbReference type="ChEBI" id="CHEBI:30616"/>
        <dbReference type="ChEBI" id="CHEBI:90418"/>
        <dbReference type="ChEBI" id="CHEBI:90420"/>
        <dbReference type="ChEBI" id="CHEBI:456216"/>
        <dbReference type="EC" id="2.7.1.172"/>
    </reaction>
    <physiologicalReaction direction="left-to-right" evidence="2">
        <dbReference type="Rhea" id="RHEA:48433"/>
    </physiologicalReaction>
</comment>
<feature type="transmembrane region" description="Helical" evidence="3">
    <location>
        <begin position="243"/>
        <end position="269"/>
    </location>
</feature>
<dbReference type="Proteomes" id="UP000663864">
    <property type="component" value="Unassembled WGS sequence"/>
</dbReference>
<dbReference type="AlphaFoldDB" id="A0A813WSA2"/>
<name>A0A813WSA2_9BILA</name>
<dbReference type="Gene3D" id="3.90.1200.10">
    <property type="match status" value="1"/>
</dbReference>
<dbReference type="EMBL" id="CAJNOT010000138">
    <property type="protein sequence ID" value="CAF0859098.1"/>
    <property type="molecule type" value="Genomic_DNA"/>
</dbReference>
<evidence type="ECO:0000313" key="4">
    <source>
        <dbReference type="EMBL" id="CAF0859098.1"/>
    </source>
</evidence>
<dbReference type="Pfam" id="PF03881">
    <property type="entry name" value="Fructosamin_kin"/>
    <property type="match status" value="1"/>
</dbReference>
<feature type="transmembrane region" description="Helical" evidence="3">
    <location>
        <begin position="275"/>
        <end position="295"/>
    </location>
</feature>
<reference evidence="4" key="1">
    <citation type="submission" date="2021-02" db="EMBL/GenBank/DDBJ databases">
        <authorList>
            <person name="Nowell W R."/>
        </authorList>
    </citation>
    <scope>NUCLEOTIDE SEQUENCE</scope>
</reference>
<evidence type="ECO:0000256" key="2">
    <source>
        <dbReference type="ARBA" id="ARBA00048655"/>
    </source>
</evidence>
<gene>
    <name evidence="4" type="ORF">ZHD862_LOCUS5286</name>
</gene>
<organism evidence="4 5">
    <name type="scientific">Rotaria sordida</name>
    <dbReference type="NCBI Taxonomy" id="392033"/>
    <lineage>
        <taxon>Eukaryota</taxon>
        <taxon>Metazoa</taxon>
        <taxon>Spiralia</taxon>
        <taxon>Gnathifera</taxon>
        <taxon>Rotifera</taxon>
        <taxon>Eurotatoria</taxon>
        <taxon>Bdelloidea</taxon>
        <taxon>Philodinida</taxon>
        <taxon>Philodinidae</taxon>
        <taxon>Rotaria</taxon>
    </lineage>
</organism>
<dbReference type="PANTHER" id="PTHR38075:SF1">
    <property type="entry name" value="DUF4139 DOMAIN-CONTAINING PROTEIN"/>
    <property type="match status" value="1"/>
</dbReference>
<dbReference type="GO" id="GO:0102193">
    <property type="term" value="F:protein-ribulosamine 3-kinase activity"/>
    <property type="evidence" value="ECO:0007669"/>
    <property type="project" value="UniProtKB-EC"/>
</dbReference>
<dbReference type="EC" id="2.7.1.172" evidence="1"/>